<evidence type="ECO:0000256" key="8">
    <source>
        <dbReference type="SAM" id="Phobius"/>
    </source>
</evidence>
<reference evidence="9 10" key="1">
    <citation type="submission" date="2019-03" db="EMBL/GenBank/DDBJ databases">
        <title>Genomics of glacier-inhabiting Cryobacterium strains.</title>
        <authorList>
            <person name="Liu Q."/>
            <person name="Xin Y.-H."/>
        </authorList>
    </citation>
    <scope>NUCLEOTIDE SEQUENCE [LARGE SCALE GENOMIC DNA]</scope>
    <source>
        <strain evidence="9 10">Sr54</strain>
    </source>
</reference>
<evidence type="ECO:0000256" key="7">
    <source>
        <dbReference type="SAM" id="MobiDB-lite"/>
    </source>
</evidence>
<dbReference type="InterPro" id="IPR011701">
    <property type="entry name" value="MFS"/>
</dbReference>
<keyword evidence="3" id="KW-1003">Cell membrane</keyword>
<evidence type="ECO:0000256" key="6">
    <source>
        <dbReference type="ARBA" id="ARBA00023136"/>
    </source>
</evidence>
<organism evidence="9 10">
    <name type="scientific">Cryobacterium serini</name>
    <dbReference type="NCBI Taxonomy" id="1259201"/>
    <lineage>
        <taxon>Bacteria</taxon>
        <taxon>Bacillati</taxon>
        <taxon>Actinomycetota</taxon>
        <taxon>Actinomycetes</taxon>
        <taxon>Micrococcales</taxon>
        <taxon>Microbacteriaceae</taxon>
        <taxon>Cryobacterium</taxon>
    </lineage>
</organism>
<feature type="transmembrane region" description="Helical" evidence="8">
    <location>
        <begin position="251"/>
        <end position="269"/>
    </location>
</feature>
<dbReference type="PANTHER" id="PTHR43266">
    <property type="entry name" value="MACROLIDE-EFFLUX PROTEIN"/>
    <property type="match status" value="1"/>
</dbReference>
<keyword evidence="4 8" id="KW-0812">Transmembrane</keyword>
<dbReference type="PANTHER" id="PTHR43266:SF2">
    <property type="entry name" value="MAJOR FACILITATOR SUPERFAMILY (MFS) PROFILE DOMAIN-CONTAINING PROTEIN"/>
    <property type="match status" value="1"/>
</dbReference>
<evidence type="ECO:0000256" key="3">
    <source>
        <dbReference type="ARBA" id="ARBA00022475"/>
    </source>
</evidence>
<dbReference type="CDD" id="cd06173">
    <property type="entry name" value="MFS_MefA_like"/>
    <property type="match status" value="1"/>
</dbReference>
<feature type="transmembrane region" description="Helical" evidence="8">
    <location>
        <begin position="12"/>
        <end position="33"/>
    </location>
</feature>
<dbReference type="AlphaFoldDB" id="A0A4R9BUW0"/>
<dbReference type="InterPro" id="IPR036259">
    <property type="entry name" value="MFS_trans_sf"/>
</dbReference>
<feature type="transmembrane region" description="Helical" evidence="8">
    <location>
        <begin position="217"/>
        <end position="239"/>
    </location>
</feature>
<keyword evidence="2" id="KW-0813">Transport</keyword>
<evidence type="ECO:0000256" key="5">
    <source>
        <dbReference type="ARBA" id="ARBA00022989"/>
    </source>
</evidence>
<comment type="subcellular location">
    <subcellularLocation>
        <location evidence="1">Cell membrane</location>
        <topology evidence="1">Multi-pass membrane protein</topology>
    </subcellularLocation>
</comment>
<gene>
    <name evidence="9" type="ORF">E3T51_00115</name>
</gene>
<dbReference type="GO" id="GO:0005886">
    <property type="term" value="C:plasma membrane"/>
    <property type="evidence" value="ECO:0007669"/>
    <property type="project" value="UniProtKB-SubCell"/>
</dbReference>
<evidence type="ECO:0000313" key="9">
    <source>
        <dbReference type="EMBL" id="TFD91164.1"/>
    </source>
</evidence>
<evidence type="ECO:0000256" key="2">
    <source>
        <dbReference type="ARBA" id="ARBA00022448"/>
    </source>
</evidence>
<dbReference type="EMBL" id="SOHN01000003">
    <property type="protein sequence ID" value="TFD91164.1"/>
    <property type="molecule type" value="Genomic_DNA"/>
</dbReference>
<feature type="transmembrane region" description="Helical" evidence="8">
    <location>
        <begin position="377"/>
        <end position="396"/>
    </location>
</feature>
<feature type="region of interest" description="Disordered" evidence="7">
    <location>
        <begin position="404"/>
        <end position="430"/>
    </location>
</feature>
<feature type="transmembrane region" description="Helical" evidence="8">
    <location>
        <begin position="45"/>
        <end position="65"/>
    </location>
</feature>
<feature type="transmembrane region" description="Helical" evidence="8">
    <location>
        <begin position="313"/>
        <end position="334"/>
    </location>
</feature>
<keyword evidence="5 8" id="KW-1133">Transmembrane helix</keyword>
<dbReference type="Gene3D" id="1.20.1250.20">
    <property type="entry name" value="MFS general substrate transporter like domains"/>
    <property type="match status" value="1"/>
</dbReference>
<dbReference type="Proteomes" id="UP000297626">
    <property type="component" value="Unassembled WGS sequence"/>
</dbReference>
<dbReference type="Pfam" id="PF07690">
    <property type="entry name" value="MFS_1"/>
    <property type="match status" value="1"/>
</dbReference>
<feature type="transmembrane region" description="Helical" evidence="8">
    <location>
        <begin position="281"/>
        <end position="301"/>
    </location>
</feature>
<evidence type="ECO:0000256" key="1">
    <source>
        <dbReference type="ARBA" id="ARBA00004651"/>
    </source>
</evidence>
<protein>
    <submittedName>
        <fullName evidence="9">MFS transporter</fullName>
    </submittedName>
</protein>
<proteinExistence type="predicted"/>
<comment type="caution">
    <text evidence="9">The sequence shown here is derived from an EMBL/GenBank/DDBJ whole genome shotgun (WGS) entry which is preliminary data.</text>
</comment>
<evidence type="ECO:0000256" key="4">
    <source>
        <dbReference type="ARBA" id="ARBA00022692"/>
    </source>
</evidence>
<evidence type="ECO:0000313" key="10">
    <source>
        <dbReference type="Proteomes" id="UP000297626"/>
    </source>
</evidence>
<name>A0A4R9BUW0_9MICO</name>
<feature type="transmembrane region" description="Helical" evidence="8">
    <location>
        <begin position="346"/>
        <end position="365"/>
    </location>
</feature>
<keyword evidence="6 8" id="KW-0472">Membrane</keyword>
<accession>A0A4R9BUW0</accession>
<keyword evidence="10" id="KW-1185">Reference proteome</keyword>
<dbReference type="GO" id="GO:0022857">
    <property type="term" value="F:transmembrane transporter activity"/>
    <property type="evidence" value="ECO:0007669"/>
    <property type="project" value="InterPro"/>
</dbReference>
<dbReference type="RefSeq" id="WP_134525907.1">
    <property type="nucleotide sequence ID" value="NZ_SOHN01000003.1"/>
</dbReference>
<dbReference type="SUPFAM" id="SSF103473">
    <property type="entry name" value="MFS general substrate transporter"/>
    <property type="match status" value="1"/>
</dbReference>
<feature type="transmembrane region" description="Helical" evidence="8">
    <location>
        <begin position="168"/>
        <end position="187"/>
    </location>
</feature>
<sequence length="430" mass="45167">MLEVLRNRTYRRLFGAQIVALIGTGMLTVALGLLAFDLAGGDAGIVLGIALTIKMLAYVGIAPVISALTAHVPRKTLLVSADVLRAIVALSLPFVTEAWQIYVLIFALQAASATFTPAFQALIPEVLPEESEYTRALSLSRLAYDLESLLSPILAAALLTVISYHSLFVGTVVGFVGSGLLVLSATLPAHRPSVPAPFLDRLTRGVRVFGRTPELRALLAMNMVVAASTGMVIVNTVVLVQSHFGRAQSDFAIALACYGFGSMLVALALPRVLDRFADRRVMLLGCAVLPIGLIALALVVLAPATVVTWSGLLVIWSVLGAATALILTPSARLLRRSSDETTRPAVFAAQFSLSHACFIVTYPLAGVLGAQLGLAPTALVLAVLGTAAAVTAARVWTPSAPIRDTESPAVTAGRDGRPTLPHTEAQRRGV</sequence>